<keyword evidence="3" id="KW-1185">Reference proteome</keyword>
<reference evidence="2" key="1">
    <citation type="submission" date="2014-08" db="EMBL/GenBank/DDBJ databases">
        <title>Comparative genomics of the Paenibacillus odorifer group.</title>
        <authorList>
            <person name="den Bakker H.C."/>
            <person name="Tsai Y.-C.Y.-C."/>
            <person name="Martin N."/>
            <person name="Korlach J."/>
            <person name="Wiedmann M."/>
        </authorList>
    </citation>
    <scope>NUCLEOTIDE SEQUENCE [LARGE SCALE GENOMIC DNA]</scope>
    <source>
        <strain evidence="2">DSM 13188</strain>
    </source>
</reference>
<keyword evidence="2" id="KW-0238">DNA-binding</keyword>
<dbReference type="EMBL" id="CP009285">
    <property type="protein sequence ID" value="AIQ60723.1"/>
    <property type="molecule type" value="Genomic_DNA"/>
</dbReference>
<evidence type="ECO:0000259" key="1">
    <source>
        <dbReference type="Pfam" id="PF18730"/>
    </source>
</evidence>
<name>A0A089LNG6_PAEBO</name>
<dbReference type="HOGENOM" id="CLU_1160179_0_0_9"/>
<feature type="domain" description="Cthe-2314-like HEPN" evidence="1">
    <location>
        <begin position="51"/>
        <end position="228"/>
    </location>
</feature>
<dbReference type="OrthoDB" id="2641850at2"/>
<dbReference type="KEGG" id="pbd:PBOR_30160"/>
<dbReference type="Pfam" id="PF18730">
    <property type="entry name" value="HEPN_Cthe2314"/>
    <property type="match status" value="1"/>
</dbReference>
<dbReference type="GO" id="GO:0003677">
    <property type="term" value="F:DNA binding"/>
    <property type="evidence" value="ECO:0007669"/>
    <property type="project" value="UniProtKB-KW"/>
</dbReference>
<gene>
    <name evidence="2" type="ORF">PBOR_30160</name>
</gene>
<evidence type="ECO:0000313" key="2">
    <source>
        <dbReference type="EMBL" id="AIQ60723.1"/>
    </source>
</evidence>
<protein>
    <submittedName>
        <fullName evidence="2">Bacterial nucleoid DNA-binding protein</fullName>
    </submittedName>
</protein>
<dbReference type="Proteomes" id="UP000029518">
    <property type="component" value="Chromosome"/>
</dbReference>
<evidence type="ECO:0000313" key="3">
    <source>
        <dbReference type="Proteomes" id="UP000029518"/>
    </source>
</evidence>
<organism evidence="2 3">
    <name type="scientific">Paenibacillus borealis</name>
    <dbReference type="NCBI Taxonomy" id="160799"/>
    <lineage>
        <taxon>Bacteria</taxon>
        <taxon>Bacillati</taxon>
        <taxon>Bacillota</taxon>
        <taxon>Bacilli</taxon>
        <taxon>Bacillales</taxon>
        <taxon>Paenibacillaceae</taxon>
        <taxon>Paenibacillus</taxon>
    </lineage>
</organism>
<dbReference type="RefSeq" id="WP_042217309.1">
    <property type="nucleotide sequence ID" value="NZ_CP009285.1"/>
</dbReference>
<dbReference type="InterPro" id="IPR041394">
    <property type="entry name" value="HEPN_Cthe2314"/>
</dbReference>
<proteinExistence type="predicted"/>
<accession>A0A089LNG6</accession>
<sequence length="248" mass="29055">MLRTLLGEPPRENSGVLAEAMDNMAKVASMLRKEMNAHEDRDHEYRKLEIWTRGLISSLDELEQSWFAAAFFRKSVVAGYMDDMSPMEQGEYARYVFFYKDGFIRVFSLLDKLGTVLNNLYDLNTGKVKAHFSYFTVLRQFQLLQAHNPLANELEKIRNSYRQPVENLRKRRNAEIHYMNAEMTDDLWQRHQGLHDKIQLEDLDSHLEDLKQSLEMVCKSLSAAFRYSNEQWHKNKAASSQRSGHVQS</sequence>
<dbReference type="AlphaFoldDB" id="A0A089LNG6"/>